<feature type="transmembrane region" description="Helical" evidence="6">
    <location>
        <begin position="30"/>
        <end position="48"/>
    </location>
</feature>
<gene>
    <name evidence="7" type="ORF">HYG82_01365</name>
</gene>
<dbReference type="EMBL" id="CP058601">
    <property type="protein sequence ID" value="QLG47589.1"/>
    <property type="molecule type" value="Genomic_DNA"/>
</dbReference>
<dbReference type="AlphaFoldDB" id="A0A7D5GQC3"/>
<proteinExistence type="inferred from homology"/>
<dbReference type="KEGG" id="haly:HYG82_01365"/>
<dbReference type="GO" id="GO:0016020">
    <property type="term" value="C:membrane"/>
    <property type="evidence" value="ECO:0007669"/>
    <property type="project" value="UniProtKB-SubCell"/>
</dbReference>
<reference evidence="7 8" key="1">
    <citation type="submission" date="2020-07" db="EMBL/GenBank/DDBJ databases">
        <authorList>
            <person name="Cui H."/>
        </authorList>
    </citation>
    <scope>NUCLEOTIDE SEQUENCE [LARGE SCALE GENOMIC DNA]</scope>
    <source>
        <strain evidence="7 8">YPL8</strain>
    </source>
</reference>
<evidence type="ECO:0000256" key="6">
    <source>
        <dbReference type="SAM" id="Phobius"/>
    </source>
</evidence>
<name>A0A7D5GQC3_9EURY</name>
<dbReference type="RefSeq" id="WP_179259331.1">
    <property type="nucleotide sequence ID" value="NZ_CP058601.1"/>
</dbReference>
<evidence type="ECO:0000256" key="4">
    <source>
        <dbReference type="ARBA" id="ARBA00022989"/>
    </source>
</evidence>
<keyword evidence="8" id="KW-1185">Reference proteome</keyword>
<protein>
    <submittedName>
        <fullName evidence="7">FUN14 domain-containing protein</fullName>
    </submittedName>
</protein>
<dbReference type="Proteomes" id="UP000509241">
    <property type="component" value="Chromosome"/>
</dbReference>
<dbReference type="Pfam" id="PF04930">
    <property type="entry name" value="FUN14"/>
    <property type="match status" value="1"/>
</dbReference>
<keyword evidence="5 6" id="KW-0472">Membrane</keyword>
<evidence type="ECO:0000256" key="1">
    <source>
        <dbReference type="ARBA" id="ARBA00004370"/>
    </source>
</evidence>
<evidence type="ECO:0000313" key="7">
    <source>
        <dbReference type="EMBL" id="QLG47589.1"/>
    </source>
</evidence>
<comment type="similarity">
    <text evidence="2">Belongs to the FUN14 family.</text>
</comment>
<keyword evidence="3 6" id="KW-0812">Transmembrane</keyword>
<dbReference type="InterPro" id="IPR007014">
    <property type="entry name" value="FUN14"/>
</dbReference>
<feature type="transmembrane region" description="Helical" evidence="6">
    <location>
        <begin position="79"/>
        <end position="101"/>
    </location>
</feature>
<dbReference type="GeneID" id="56031898"/>
<evidence type="ECO:0000256" key="5">
    <source>
        <dbReference type="ARBA" id="ARBA00023136"/>
    </source>
</evidence>
<evidence type="ECO:0000313" key="8">
    <source>
        <dbReference type="Proteomes" id="UP000509241"/>
    </source>
</evidence>
<comment type="subcellular location">
    <subcellularLocation>
        <location evidence="1">Membrane</location>
    </subcellularLocation>
</comment>
<organism evidence="7 8">
    <name type="scientific">Natrinema halophilum</name>
    <dbReference type="NCBI Taxonomy" id="1699371"/>
    <lineage>
        <taxon>Archaea</taxon>
        <taxon>Methanobacteriati</taxon>
        <taxon>Methanobacteriota</taxon>
        <taxon>Stenosarchaea group</taxon>
        <taxon>Halobacteria</taxon>
        <taxon>Halobacteriales</taxon>
        <taxon>Natrialbaceae</taxon>
        <taxon>Natrinema</taxon>
    </lineage>
</organism>
<dbReference type="OrthoDB" id="168550at2157"/>
<accession>A0A7D5GQC3</accession>
<keyword evidence="4 6" id="KW-1133">Transmembrane helix</keyword>
<evidence type="ECO:0000256" key="2">
    <source>
        <dbReference type="ARBA" id="ARBA00009160"/>
    </source>
</evidence>
<sequence>MIDVDPAALGIEFGGGAAIGGLMGFAAKKIAKLVAVIVGVQLMVFRYLESQGILIVDWNRLSAGLLETQARAQDVDVHWIQSILSTLSIGAGFTGGLLIGFKRG</sequence>
<evidence type="ECO:0000256" key="3">
    <source>
        <dbReference type="ARBA" id="ARBA00022692"/>
    </source>
</evidence>